<dbReference type="GO" id="GO:0003677">
    <property type="term" value="F:DNA binding"/>
    <property type="evidence" value="ECO:0007669"/>
    <property type="project" value="InterPro"/>
</dbReference>
<feature type="domain" description="VIT" evidence="9">
    <location>
        <begin position="172"/>
        <end position="303"/>
    </location>
</feature>
<comment type="subunit">
    <text evidence="3">The nucleosome is a histone octamer containing two molecules each of H2A, H2B, H3 and H4 assembled in one H3-H4 heterotetramer and two H2A-H2B heterodimers. The octamer wraps approximately 147 bp of DNA.</text>
</comment>
<dbReference type="Pfam" id="PF13768">
    <property type="entry name" value="VWA_3"/>
    <property type="match status" value="1"/>
</dbReference>
<evidence type="ECO:0000256" key="3">
    <source>
        <dbReference type="ARBA" id="ARBA00011538"/>
    </source>
</evidence>
<keyword evidence="11" id="KW-1185">Reference proteome</keyword>
<feature type="domain" description="VWFA" evidence="7">
    <location>
        <begin position="451"/>
        <end position="616"/>
    </location>
</feature>
<feature type="compositionally biased region" description="Low complexity" evidence="6">
    <location>
        <begin position="1204"/>
        <end position="1214"/>
    </location>
</feature>
<dbReference type="EMBL" id="JAPDRN010000097">
    <property type="protein sequence ID" value="KAJ9623825.1"/>
    <property type="molecule type" value="Genomic_DNA"/>
</dbReference>
<dbReference type="InterPro" id="IPR000182">
    <property type="entry name" value="GNAT_dom"/>
</dbReference>
<name>A0AA38XW07_9EURO</name>
<dbReference type="Pfam" id="PF00583">
    <property type="entry name" value="Acetyltransf_1"/>
    <property type="match status" value="1"/>
</dbReference>
<evidence type="ECO:0008006" key="12">
    <source>
        <dbReference type="Google" id="ProtNLM"/>
    </source>
</evidence>
<feature type="region of interest" description="Disordered" evidence="6">
    <location>
        <begin position="1022"/>
        <end position="1217"/>
    </location>
</feature>
<dbReference type="GO" id="GO:0016747">
    <property type="term" value="F:acyltransferase activity, transferring groups other than amino-acyl groups"/>
    <property type="evidence" value="ECO:0007669"/>
    <property type="project" value="InterPro"/>
</dbReference>
<dbReference type="InterPro" id="IPR016181">
    <property type="entry name" value="Acyl_CoA_acyltransferase"/>
</dbReference>
<accession>A0AA38XW07</accession>
<dbReference type="GO" id="GO:0000786">
    <property type="term" value="C:nucleosome"/>
    <property type="evidence" value="ECO:0007669"/>
    <property type="project" value="UniProtKB-KW"/>
</dbReference>
<dbReference type="SUPFAM" id="SSF55729">
    <property type="entry name" value="Acyl-CoA N-acyltransferases (Nat)"/>
    <property type="match status" value="1"/>
</dbReference>
<evidence type="ECO:0000256" key="6">
    <source>
        <dbReference type="SAM" id="MobiDB-lite"/>
    </source>
</evidence>
<feature type="compositionally biased region" description="Low complexity" evidence="6">
    <location>
        <begin position="1098"/>
        <end position="1113"/>
    </location>
</feature>
<dbReference type="PROSITE" id="PS51468">
    <property type="entry name" value="VIT"/>
    <property type="match status" value="1"/>
</dbReference>
<sequence length="1329" mass="143506">MDVTVRAAVETDLPQVRQIFEYYVLNTVVSFLVQRPPLDYVAARFHNARARHLPYLVAVDANGEVVGYSYASAFRGFMLGYGHSVEISLFCDPRHQNKGIGSKMIKQLLEILRQTKHISTEVGHEDNPVQFDIRKVFAVMAIDEEAPSQGLALRDWYKRWGFEEVGRLKGVGSKKGKISYPQKQYLPQVELSTFTNILAITSRTTLKQTFVNDRNEKLDEVRYTFPLYDGVSVVEFTCTVGSKTLVGVVKEKQQAKVEYEEAVARGETAGLLQQLPEASDVFTTTIGNVPPNEKIYVEIVYLGELKYDAETGGSRFTIPTTIAPRYGPISTESAAALSKPLANANSGISILVNVTLENGSIVRGLQSPSHPIAVTMGRTSLMEEDAFQTNNASATLTLGTTELDKDFIIVVLAKDTETPRALLETHPRFPNQRAIMTSLVPKFALPNISPEVVFVVDRSGSMSSNIPLLISALKIFLRSLPVGVKFNICSFGSSFSFLFDKSKTYDQSSLKTALKHIEGFSANLGGTEMLKPVEKTVKNRYPDLPLEVMVLTDGEIWNQNELFDFVNKTKNARFFSLGIGHGASSALVEGIARAGNGFAQFVGDNEKMDKRVVRMLKGALTPHITDYTLAVTYDQDSISQDDDFEMVEAIDSSTKTVVVTDLQKPAEKKTISLFDANASEEPTNPPTSRYNGLPEVPVPKVLQAPHKIPALFPFNRTTAYLLLGPDAPQKIPKAVTLRGTSEHGPLELEIPVQDVGVGETIHQLAAKKAIQELEEDRGWITEVHDSHGQPLKSAHEGKWDLIVEREAVRLGVQFQVGGKWCSFIAVEANTVAADDPSKGIVASRDSSSKSHPIEPSSSAFRNPGEAQLTARDLDLPNLRRCQLRQLSALSYGTSTSTVPPWRHSSQQSTTILFSGVSGNSGSSLYSPGVATPPAASNTRGGGLFGCSTASGFGAGSQPSVPSAGLFGSSRSSYPTGSQPGSFTQPGGPCSVTLSNALSGASSATTAVADAKPYADEMMASASMPLPDESDKDEDIHEDSSNRSDFSSGLDHPSSLFPRSRAQDTDTMDRTGGRASSFETMTKKRAAGGPLAPPPPAPLQQQQQRASSPGSPSPDLRMTYFSAFSPSPPDTSSSTPPPPPAAQGRDRDVRARQTARQSTGGKAPRKQLASKACRRSAPTTTTHDRVADVDVDMDGGEGEPEETNDGNNNTEDGPTSLVDLDDKEKMHKIIDLQEFDGSWTLSESLLALVGGLTVDQVKKGVTTVTVSSSPADDTSIATALAIAWLKSKVPGEEDVWEMVVEKAEGWLKTILGSDGTTDKALMSEVAKLIG</sequence>
<evidence type="ECO:0000313" key="11">
    <source>
        <dbReference type="Proteomes" id="UP001172681"/>
    </source>
</evidence>
<feature type="compositionally biased region" description="Polar residues" evidence="6">
    <location>
        <begin position="968"/>
        <end position="984"/>
    </location>
</feature>
<dbReference type="Gene3D" id="3.40.630.30">
    <property type="match status" value="1"/>
</dbReference>
<dbReference type="Proteomes" id="UP001172681">
    <property type="component" value="Unassembled WGS sequence"/>
</dbReference>
<evidence type="ECO:0000256" key="1">
    <source>
        <dbReference type="ARBA" id="ARBA00002001"/>
    </source>
</evidence>
<evidence type="ECO:0000313" key="10">
    <source>
        <dbReference type="EMBL" id="KAJ9623825.1"/>
    </source>
</evidence>
<dbReference type="PROSITE" id="PS00322">
    <property type="entry name" value="HISTONE_H3_1"/>
    <property type="match status" value="1"/>
</dbReference>
<dbReference type="InterPro" id="IPR002035">
    <property type="entry name" value="VWF_A"/>
</dbReference>
<dbReference type="PANTHER" id="PTHR45737:SF6">
    <property type="entry name" value="VON WILLEBRAND FACTOR A DOMAIN-CONTAINING PROTEIN 5A"/>
    <property type="match status" value="1"/>
</dbReference>
<dbReference type="Pfam" id="PF08487">
    <property type="entry name" value="VIT"/>
    <property type="match status" value="1"/>
</dbReference>
<reference evidence="10" key="1">
    <citation type="submission" date="2022-10" db="EMBL/GenBank/DDBJ databases">
        <title>Culturing micro-colonial fungi from biological soil crusts in the Mojave desert and describing Neophaeococcomyces mojavensis, and introducing the new genera and species Taxawa tesnikishii.</title>
        <authorList>
            <person name="Kurbessoian T."/>
            <person name="Stajich J.E."/>
        </authorList>
    </citation>
    <scope>NUCLEOTIDE SEQUENCE</scope>
    <source>
        <strain evidence="10">TK_35</strain>
    </source>
</reference>
<dbReference type="InterPro" id="IPR000164">
    <property type="entry name" value="Histone_H3/CENP-A"/>
</dbReference>
<dbReference type="PRINTS" id="PR00622">
    <property type="entry name" value="HISTONEH3"/>
</dbReference>
<dbReference type="SMART" id="SM00327">
    <property type="entry name" value="VWA"/>
    <property type="match status" value="1"/>
</dbReference>
<evidence type="ECO:0000256" key="5">
    <source>
        <dbReference type="ARBA" id="ARBA00023269"/>
    </source>
</evidence>
<protein>
    <recommendedName>
        <fullName evidence="12">N-acetyltransferase domain-containing protein</fullName>
    </recommendedName>
</protein>
<dbReference type="PROSITE" id="PS51186">
    <property type="entry name" value="GNAT"/>
    <property type="match status" value="1"/>
</dbReference>
<dbReference type="InterPro" id="IPR036465">
    <property type="entry name" value="vWFA_dom_sf"/>
</dbReference>
<dbReference type="SMART" id="SM00609">
    <property type="entry name" value="VIT"/>
    <property type="match status" value="1"/>
</dbReference>
<comment type="caution">
    <text evidence="10">The sequence shown here is derived from an EMBL/GenBank/DDBJ whole genome shotgun (WGS) entry which is preliminary data.</text>
</comment>
<dbReference type="CDD" id="cd04301">
    <property type="entry name" value="NAT_SF"/>
    <property type="match status" value="1"/>
</dbReference>
<dbReference type="PANTHER" id="PTHR45737">
    <property type="entry name" value="VON WILLEBRAND FACTOR A DOMAIN-CONTAINING PROTEIN 5A"/>
    <property type="match status" value="1"/>
</dbReference>
<evidence type="ECO:0000259" key="7">
    <source>
        <dbReference type="PROSITE" id="PS50234"/>
    </source>
</evidence>
<feature type="compositionally biased region" description="Basic and acidic residues" evidence="6">
    <location>
        <begin position="1060"/>
        <end position="1071"/>
    </location>
</feature>
<dbReference type="GO" id="GO:0030527">
    <property type="term" value="F:structural constituent of chromatin"/>
    <property type="evidence" value="ECO:0007669"/>
    <property type="project" value="InterPro"/>
</dbReference>
<feature type="region of interest" description="Disordered" evidence="6">
    <location>
        <begin position="837"/>
        <end position="865"/>
    </location>
</feature>
<evidence type="ECO:0000259" key="9">
    <source>
        <dbReference type="PROSITE" id="PS51468"/>
    </source>
</evidence>
<evidence type="ECO:0000256" key="4">
    <source>
        <dbReference type="ARBA" id="ARBA00022454"/>
    </source>
</evidence>
<keyword evidence="4" id="KW-0158">Chromosome</keyword>
<evidence type="ECO:0000259" key="8">
    <source>
        <dbReference type="PROSITE" id="PS51186"/>
    </source>
</evidence>
<evidence type="ECO:0000256" key="2">
    <source>
        <dbReference type="ARBA" id="ARBA00004286"/>
    </source>
</evidence>
<comment type="function">
    <text evidence="1">Core component of nucleosome. Nucleosomes wrap and compact DNA into chromatin, limiting DNA accessibility to the cellular machineries which require DNA as a template. Histones thereby play a central role in transcription regulation, DNA repair, DNA replication and chromosomal stability. DNA accessibility is regulated via a complex set of post-translational modifications of histones, also called histone code, and nucleosome remodeling.</text>
</comment>
<feature type="compositionally biased region" description="Acidic residues" evidence="6">
    <location>
        <begin position="1188"/>
        <end position="1203"/>
    </location>
</feature>
<proteinExistence type="predicted"/>
<comment type="subcellular location">
    <subcellularLocation>
        <location evidence="2">Chromosome</location>
    </subcellularLocation>
</comment>
<keyword evidence="5" id="KW-0544">Nucleosome core</keyword>
<gene>
    <name evidence="10" type="ORF">H2204_011011</name>
</gene>
<feature type="region of interest" description="Disordered" evidence="6">
    <location>
        <begin position="967"/>
        <end position="988"/>
    </location>
</feature>
<feature type="domain" description="N-acetyltransferase" evidence="8">
    <location>
        <begin position="3"/>
        <end position="187"/>
    </location>
</feature>
<dbReference type="Gene3D" id="3.40.50.410">
    <property type="entry name" value="von Willebrand factor, type A domain"/>
    <property type="match status" value="1"/>
</dbReference>
<dbReference type="InterPro" id="IPR013694">
    <property type="entry name" value="VIT"/>
</dbReference>
<keyword evidence="5" id="KW-0238">DNA-binding</keyword>
<dbReference type="PROSITE" id="PS50234">
    <property type="entry name" value="VWFA"/>
    <property type="match status" value="1"/>
</dbReference>
<dbReference type="SUPFAM" id="SSF53300">
    <property type="entry name" value="vWA-like"/>
    <property type="match status" value="1"/>
</dbReference>
<organism evidence="10 11">
    <name type="scientific">Knufia peltigerae</name>
    <dbReference type="NCBI Taxonomy" id="1002370"/>
    <lineage>
        <taxon>Eukaryota</taxon>
        <taxon>Fungi</taxon>
        <taxon>Dikarya</taxon>
        <taxon>Ascomycota</taxon>
        <taxon>Pezizomycotina</taxon>
        <taxon>Eurotiomycetes</taxon>
        <taxon>Chaetothyriomycetidae</taxon>
        <taxon>Chaetothyriales</taxon>
        <taxon>Trichomeriaceae</taxon>
        <taxon>Knufia</taxon>
    </lineage>
</organism>